<dbReference type="EMBL" id="QJKJ01001771">
    <property type="protein sequence ID" value="RDY05971.1"/>
    <property type="molecule type" value="Genomic_DNA"/>
</dbReference>
<feature type="non-terminal residue" evidence="2">
    <location>
        <position position="1"/>
    </location>
</feature>
<sequence length="123" mass="14187">MLEKARPFFQLLPKLTTFHWNESYEEAFQDFKKSLASPSIMAKSIEGHDLCLYLTVSEHAIRVVVMQEQGKCQDPMYCISKKLELAGKMIAWSVDKQVKHISREDNTHVNTFSKLSPTKTSQH</sequence>
<protein>
    <recommendedName>
        <fullName evidence="1">Reverse transcriptase/retrotransposon-derived protein RNase H-like domain-containing protein</fullName>
    </recommendedName>
</protein>
<name>A0A371HT41_MUCPR</name>
<evidence type="ECO:0000313" key="3">
    <source>
        <dbReference type="Proteomes" id="UP000257109"/>
    </source>
</evidence>
<dbReference type="PANTHER" id="PTHR48475">
    <property type="entry name" value="RIBONUCLEASE H"/>
    <property type="match status" value="1"/>
</dbReference>
<dbReference type="InterPro" id="IPR041577">
    <property type="entry name" value="RT_RNaseH_2"/>
</dbReference>
<reference evidence="2" key="1">
    <citation type="submission" date="2018-05" db="EMBL/GenBank/DDBJ databases">
        <title>Draft genome of Mucuna pruriens seed.</title>
        <authorList>
            <person name="Nnadi N.E."/>
            <person name="Vos R."/>
            <person name="Hasami M.H."/>
            <person name="Devisetty U.K."/>
            <person name="Aguiy J.C."/>
        </authorList>
    </citation>
    <scope>NUCLEOTIDE SEQUENCE [LARGE SCALE GENOMIC DNA]</scope>
    <source>
        <strain evidence="2">JCA_2017</strain>
    </source>
</reference>
<dbReference type="AlphaFoldDB" id="A0A371HT41"/>
<dbReference type="SUPFAM" id="SSF56672">
    <property type="entry name" value="DNA/RNA polymerases"/>
    <property type="match status" value="1"/>
</dbReference>
<evidence type="ECO:0000313" key="2">
    <source>
        <dbReference type="EMBL" id="RDY05971.1"/>
    </source>
</evidence>
<feature type="domain" description="Reverse transcriptase/retrotransposon-derived protein RNase H-like" evidence="1">
    <location>
        <begin position="20"/>
        <end position="86"/>
    </location>
</feature>
<evidence type="ECO:0000259" key="1">
    <source>
        <dbReference type="Pfam" id="PF17919"/>
    </source>
</evidence>
<comment type="caution">
    <text evidence="2">The sequence shown here is derived from an EMBL/GenBank/DDBJ whole genome shotgun (WGS) entry which is preliminary data.</text>
</comment>
<organism evidence="2 3">
    <name type="scientific">Mucuna pruriens</name>
    <name type="common">Velvet bean</name>
    <name type="synonym">Dolichos pruriens</name>
    <dbReference type="NCBI Taxonomy" id="157652"/>
    <lineage>
        <taxon>Eukaryota</taxon>
        <taxon>Viridiplantae</taxon>
        <taxon>Streptophyta</taxon>
        <taxon>Embryophyta</taxon>
        <taxon>Tracheophyta</taxon>
        <taxon>Spermatophyta</taxon>
        <taxon>Magnoliopsida</taxon>
        <taxon>eudicotyledons</taxon>
        <taxon>Gunneridae</taxon>
        <taxon>Pentapetalae</taxon>
        <taxon>rosids</taxon>
        <taxon>fabids</taxon>
        <taxon>Fabales</taxon>
        <taxon>Fabaceae</taxon>
        <taxon>Papilionoideae</taxon>
        <taxon>50 kb inversion clade</taxon>
        <taxon>NPAAA clade</taxon>
        <taxon>indigoferoid/millettioid clade</taxon>
        <taxon>Phaseoleae</taxon>
        <taxon>Mucuna</taxon>
    </lineage>
</organism>
<dbReference type="InterPro" id="IPR043502">
    <property type="entry name" value="DNA/RNA_pol_sf"/>
</dbReference>
<gene>
    <name evidence="2" type="ORF">CR513_10120</name>
</gene>
<accession>A0A371HT41</accession>
<keyword evidence="3" id="KW-1185">Reference proteome</keyword>
<dbReference type="PANTHER" id="PTHR48475:SF1">
    <property type="entry name" value="RNASE H TYPE-1 DOMAIN-CONTAINING PROTEIN"/>
    <property type="match status" value="1"/>
</dbReference>
<dbReference type="OrthoDB" id="1425297at2759"/>
<dbReference type="Pfam" id="PF17919">
    <property type="entry name" value="RT_RNaseH_2"/>
    <property type="match status" value="1"/>
</dbReference>
<dbReference type="Proteomes" id="UP000257109">
    <property type="component" value="Unassembled WGS sequence"/>
</dbReference>
<proteinExistence type="predicted"/>